<evidence type="ECO:0000313" key="3">
    <source>
        <dbReference type="EMBL" id="QDV37873.1"/>
    </source>
</evidence>
<dbReference type="GO" id="GO:0016831">
    <property type="term" value="F:carboxy-lyase activity"/>
    <property type="evidence" value="ECO:0007669"/>
    <property type="project" value="InterPro"/>
</dbReference>
<dbReference type="InterPro" id="IPR032465">
    <property type="entry name" value="ACMSD"/>
</dbReference>
<dbReference type="Pfam" id="PF04909">
    <property type="entry name" value="Amidohydro_2"/>
    <property type="match status" value="2"/>
</dbReference>
<dbReference type="InterPro" id="IPR032466">
    <property type="entry name" value="Metal_Hydrolase"/>
</dbReference>
<dbReference type="Gene3D" id="3.20.20.140">
    <property type="entry name" value="Metal-dependent hydrolases"/>
    <property type="match status" value="1"/>
</dbReference>
<protein>
    <submittedName>
        <fullName evidence="3">Amidohydrolase</fullName>
    </submittedName>
</protein>
<sequence>MIVDVNAHLGPFAFRRLRHQSAESLLGLMDSRGIDVAFVSSAAAITHRNTQPANEDLADEARPHPDRLVPFAVINPSYAGWEDDLSACVDLGFRGLRLYPNWHAYELTSGPCLDLVDRATERRMILSLPIRVEDPRQQSWLVDVPDVPLDRVAALVAARPGARFHLVNGRGYVGSPLGRKDGGLPDNYRIDLARLDVLLRDEVETLLDSLGPDRLLFGTGIPFQYPDPTLAKIDVLDPPPEVRERILSRNAMEWLDGP</sequence>
<dbReference type="GO" id="GO:0016787">
    <property type="term" value="F:hydrolase activity"/>
    <property type="evidence" value="ECO:0007669"/>
    <property type="project" value="UniProtKB-KW"/>
</dbReference>
<feature type="domain" description="Amidohydrolase-related" evidence="2">
    <location>
        <begin position="200"/>
        <end position="255"/>
    </location>
</feature>
<dbReference type="AlphaFoldDB" id="A0A518HAK2"/>
<keyword evidence="1" id="KW-0456">Lyase</keyword>
<dbReference type="KEGG" id="tpla:ElP_58200"/>
<dbReference type="EMBL" id="CP036426">
    <property type="protein sequence ID" value="QDV37873.1"/>
    <property type="molecule type" value="Genomic_DNA"/>
</dbReference>
<keyword evidence="4" id="KW-1185">Reference proteome</keyword>
<dbReference type="GO" id="GO:0005737">
    <property type="term" value="C:cytoplasm"/>
    <property type="evidence" value="ECO:0007669"/>
    <property type="project" value="TreeGrafter"/>
</dbReference>
<keyword evidence="3" id="KW-0378">Hydrolase</keyword>
<dbReference type="PANTHER" id="PTHR21240">
    <property type="entry name" value="2-AMINO-3-CARBOXYLMUCONATE-6-SEMIALDEHYDE DECARBOXYLASE"/>
    <property type="match status" value="1"/>
</dbReference>
<dbReference type="RefSeq" id="WP_145275963.1">
    <property type="nucleotide sequence ID" value="NZ_CP036426.1"/>
</dbReference>
<dbReference type="GO" id="GO:0019748">
    <property type="term" value="P:secondary metabolic process"/>
    <property type="evidence" value="ECO:0007669"/>
    <property type="project" value="TreeGrafter"/>
</dbReference>
<accession>A0A518HAK2</accession>
<evidence type="ECO:0000256" key="1">
    <source>
        <dbReference type="ARBA" id="ARBA00023239"/>
    </source>
</evidence>
<reference evidence="3 4" key="1">
    <citation type="submission" date="2019-02" db="EMBL/GenBank/DDBJ databases">
        <title>Deep-cultivation of Planctomycetes and their phenomic and genomic characterization uncovers novel biology.</title>
        <authorList>
            <person name="Wiegand S."/>
            <person name="Jogler M."/>
            <person name="Boedeker C."/>
            <person name="Pinto D."/>
            <person name="Vollmers J."/>
            <person name="Rivas-Marin E."/>
            <person name="Kohn T."/>
            <person name="Peeters S.H."/>
            <person name="Heuer A."/>
            <person name="Rast P."/>
            <person name="Oberbeckmann S."/>
            <person name="Bunk B."/>
            <person name="Jeske O."/>
            <person name="Meyerdierks A."/>
            <person name="Storesund J.E."/>
            <person name="Kallscheuer N."/>
            <person name="Luecker S."/>
            <person name="Lage O.M."/>
            <person name="Pohl T."/>
            <person name="Merkel B.J."/>
            <person name="Hornburger P."/>
            <person name="Mueller R.-W."/>
            <person name="Bruemmer F."/>
            <person name="Labrenz M."/>
            <person name="Spormann A.M."/>
            <person name="Op den Camp H."/>
            <person name="Overmann J."/>
            <person name="Amann R."/>
            <person name="Jetten M.S.M."/>
            <person name="Mascher T."/>
            <person name="Medema M.H."/>
            <person name="Devos D.P."/>
            <person name="Kaster A.-K."/>
            <person name="Ovreas L."/>
            <person name="Rohde M."/>
            <person name="Galperin M.Y."/>
            <person name="Jogler C."/>
        </authorList>
    </citation>
    <scope>NUCLEOTIDE SEQUENCE [LARGE SCALE GENOMIC DNA]</scope>
    <source>
        <strain evidence="3 4">ElP</strain>
    </source>
</reference>
<dbReference type="PANTHER" id="PTHR21240:SF28">
    <property type="entry name" value="ISO-OROTATE DECARBOXYLASE (EUROFUNG)"/>
    <property type="match status" value="1"/>
</dbReference>
<dbReference type="Proteomes" id="UP000317835">
    <property type="component" value="Chromosome"/>
</dbReference>
<dbReference type="OrthoDB" id="265149at2"/>
<dbReference type="InterPro" id="IPR006680">
    <property type="entry name" value="Amidohydro-rel"/>
</dbReference>
<feature type="domain" description="Amidohydrolase-related" evidence="2">
    <location>
        <begin position="25"/>
        <end position="121"/>
    </location>
</feature>
<organism evidence="3 4">
    <name type="scientific">Tautonia plasticadhaerens</name>
    <dbReference type="NCBI Taxonomy" id="2527974"/>
    <lineage>
        <taxon>Bacteria</taxon>
        <taxon>Pseudomonadati</taxon>
        <taxon>Planctomycetota</taxon>
        <taxon>Planctomycetia</taxon>
        <taxon>Isosphaerales</taxon>
        <taxon>Isosphaeraceae</taxon>
        <taxon>Tautonia</taxon>
    </lineage>
</organism>
<proteinExistence type="predicted"/>
<gene>
    <name evidence="3" type="ORF">ElP_58200</name>
</gene>
<dbReference type="SUPFAM" id="SSF51556">
    <property type="entry name" value="Metallo-dependent hydrolases"/>
    <property type="match status" value="1"/>
</dbReference>
<evidence type="ECO:0000259" key="2">
    <source>
        <dbReference type="Pfam" id="PF04909"/>
    </source>
</evidence>
<name>A0A518HAK2_9BACT</name>
<evidence type="ECO:0000313" key="4">
    <source>
        <dbReference type="Proteomes" id="UP000317835"/>
    </source>
</evidence>